<dbReference type="KEGG" id="gtt:GUITHDRAFT_146143"/>
<dbReference type="Pfam" id="PF17820">
    <property type="entry name" value="PDZ_6"/>
    <property type="match status" value="1"/>
</dbReference>
<dbReference type="PROSITE" id="PS50106">
    <property type="entry name" value="PDZ"/>
    <property type="match status" value="1"/>
</dbReference>
<feature type="domain" description="PDZ" evidence="1">
    <location>
        <begin position="41"/>
        <end position="133"/>
    </location>
</feature>
<reference evidence="2 4" key="1">
    <citation type="journal article" date="2012" name="Nature">
        <title>Algal genomes reveal evolutionary mosaicism and the fate of nucleomorphs.</title>
        <authorList>
            <consortium name="DOE Joint Genome Institute"/>
            <person name="Curtis B.A."/>
            <person name="Tanifuji G."/>
            <person name="Burki F."/>
            <person name="Gruber A."/>
            <person name="Irimia M."/>
            <person name="Maruyama S."/>
            <person name="Arias M.C."/>
            <person name="Ball S.G."/>
            <person name="Gile G.H."/>
            <person name="Hirakawa Y."/>
            <person name="Hopkins J.F."/>
            <person name="Kuo A."/>
            <person name="Rensing S.A."/>
            <person name="Schmutz J."/>
            <person name="Symeonidi A."/>
            <person name="Elias M."/>
            <person name="Eveleigh R.J."/>
            <person name="Herman E.K."/>
            <person name="Klute M.J."/>
            <person name="Nakayama T."/>
            <person name="Obornik M."/>
            <person name="Reyes-Prieto A."/>
            <person name="Armbrust E.V."/>
            <person name="Aves S.J."/>
            <person name="Beiko R.G."/>
            <person name="Coutinho P."/>
            <person name="Dacks J.B."/>
            <person name="Durnford D.G."/>
            <person name="Fast N.M."/>
            <person name="Green B.R."/>
            <person name="Grisdale C.J."/>
            <person name="Hempel F."/>
            <person name="Henrissat B."/>
            <person name="Hoppner M.P."/>
            <person name="Ishida K."/>
            <person name="Kim E."/>
            <person name="Koreny L."/>
            <person name="Kroth P.G."/>
            <person name="Liu Y."/>
            <person name="Malik S.B."/>
            <person name="Maier U.G."/>
            <person name="McRose D."/>
            <person name="Mock T."/>
            <person name="Neilson J.A."/>
            <person name="Onodera N.T."/>
            <person name="Poole A.M."/>
            <person name="Pritham E.J."/>
            <person name="Richards T.A."/>
            <person name="Rocap G."/>
            <person name="Roy S.W."/>
            <person name="Sarai C."/>
            <person name="Schaack S."/>
            <person name="Shirato S."/>
            <person name="Slamovits C.H."/>
            <person name="Spencer D.F."/>
            <person name="Suzuki S."/>
            <person name="Worden A.Z."/>
            <person name="Zauner S."/>
            <person name="Barry K."/>
            <person name="Bell C."/>
            <person name="Bharti A.K."/>
            <person name="Crow J.A."/>
            <person name="Grimwood J."/>
            <person name="Kramer R."/>
            <person name="Lindquist E."/>
            <person name="Lucas S."/>
            <person name="Salamov A."/>
            <person name="McFadden G.I."/>
            <person name="Lane C.E."/>
            <person name="Keeling P.J."/>
            <person name="Gray M.W."/>
            <person name="Grigoriev I.V."/>
            <person name="Archibald J.M."/>
        </authorList>
    </citation>
    <scope>NUCLEOTIDE SEQUENCE</scope>
    <source>
        <strain evidence="2 4">CCMP2712</strain>
    </source>
</reference>
<dbReference type="Proteomes" id="UP000011087">
    <property type="component" value="Unassembled WGS sequence"/>
</dbReference>
<proteinExistence type="predicted"/>
<dbReference type="HOGENOM" id="CLU_1187702_0_0_1"/>
<dbReference type="InterPro" id="IPR036034">
    <property type="entry name" value="PDZ_sf"/>
</dbReference>
<dbReference type="RefSeq" id="XP_005822981.1">
    <property type="nucleotide sequence ID" value="XM_005822924.1"/>
</dbReference>
<organism evidence="2">
    <name type="scientific">Guillardia theta (strain CCMP2712)</name>
    <name type="common">Cryptophyte</name>
    <dbReference type="NCBI Taxonomy" id="905079"/>
    <lineage>
        <taxon>Eukaryota</taxon>
        <taxon>Cryptophyceae</taxon>
        <taxon>Pyrenomonadales</taxon>
        <taxon>Geminigeraceae</taxon>
        <taxon>Guillardia</taxon>
    </lineage>
</organism>
<dbReference type="SMART" id="SM00228">
    <property type="entry name" value="PDZ"/>
    <property type="match status" value="1"/>
</dbReference>
<dbReference type="InterPro" id="IPR041489">
    <property type="entry name" value="PDZ_6"/>
</dbReference>
<gene>
    <name evidence="2" type="ORF">GUITHDRAFT_146143</name>
</gene>
<dbReference type="Gene3D" id="2.30.42.10">
    <property type="match status" value="1"/>
</dbReference>
<evidence type="ECO:0000313" key="3">
    <source>
        <dbReference type="EnsemblProtists" id="EKX36001"/>
    </source>
</evidence>
<dbReference type="PaxDb" id="55529-EKX36001"/>
<evidence type="ECO:0000259" key="1">
    <source>
        <dbReference type="PROSITE" id="PS50106"/>
    </source>
</evidence>
<sequence length="234" mass="26174">MASLAMEANVQDALRSWHPQFPELFQEIINAVTRADGPYLDLQENKSVEGYHVAYQTSIGLALGPDAKNPNLRHCQVREVSAGGPSYIAGLRPGDLIVSINGQAIAVDTSVREILCASDRHGEEYVISFVRGESTLQCTVVRMPSRLVAQAEHMFNTMARHKADIASQTNHRELAITYQRMAEAQEMLISSHEGPKVDERAMQLREDAHLSRHMREIQRRVLDNLTHILRGISP</sequence>
<reference evidence="3" key="3">
    <citation type="submission" date="2015-06" db="UniProtKB">
        <authorList>
            <consortium name="EnsemblProtists"/>
        </authorList>
    </citation>
    <scope>IDENTIFICATION</scope>
</reference>
<accession>L1IIE6</accession>
<feature type="non-terminal residue" evidence="2">
    <location>
        <position position="234"/>
    </location>
</feature>
<reference evidence="4" key="2">
    <citation type="submission" date="2012-11" db="EMBL/GenBank/DDBJ databases">
        <authorList>
            <person name="Kuo A."/>
            <person name="Curtis B.A."/>
            <person name="Tanifuji G."/>
            <person name="Burki F."/>
            <person name="Gruber A."/>
            <person name="Irimia M."/>
            <person name="Maruyama S."/>
            <person name="Arias M.C."/>
            <person name="Ball S.G."/>
            <person name="Gile G.H."/>
            <person name="Hirakawa Y."/>
            <person name="Hopkins J.F."/>
            <person name="Rensing S.A."/>
            <person name="Schmutz J."/>
            <person name="Symeonidi A."/>
            <person name="Elias M."/>
            <person name="Eveleigh R.J."/>
            <person name="Herman E.K."/>
            <person name="Klute M.J."/>
            <person name="Nakayama T."/>
            <person name="Obornik M."/>
            <person name="Reyes-Prieto A."/>
            <person name="Armbrust E.V."/>
            <person name="Aves S.J."/>
            <person name="Beiko R.G."/>
            <person name="Coutinho P."/>
            <person name="Dacks J.B."/>
            <person name="Durnford D.G."/>
            <person name="Fast N.M."/>
            <person name="Green B.R."/>
            <person name="Grisdale C."/>
            <person name="Hempe F."/>
            <person name="Henrissat B."/>
            <person name="Hoppner M.P."/>
            <person name="Ishida K.-I."/>
            <person name="Kim E."/>
            <person name="Koreny L."/>
            <person name="Kroth P.G."/>
            <person name="Liu Y."/>
            <person name="Malik S.-B."/>
            <person name="Maier U.G."/>
            <person name="McRose D."/>
            <person name="Mock T."/>
            <person name="Neilson J.A."/>
            <person name="Onodera N.T."/>
            <person name="Poole A.M."/>
            <person name="Pritham E.J."/>
            <person name="Richards T.A."/>
            <person name="Rocap G."/>
            <person name="Roy S.W."/>
            <person name="Sarai C."/>
            <person name="Schaack S."/>
            <person name="Shirato S."/>
            <person name="Slamovits C.H."/>
            <person name="Spencer D.F."/>
            <person name="Suzuki S."/>
            <person name="Worden A.Z."/>
            <person name="Zauner S."/>
            <person name="Barry K."/>
            <person name="Bell C."/>
            <person name="Bharti A.K."/>
            <person name="Crow J.A."/>
            <person name="Grimwood J."/>
            <person name="Kramer R."/>
            <person name="Lindquist E."/>
            <person name="Lucas S."/>
            <person name="Salamov A."/>
            <person name="McFadden G.I."/>
            <person name="Lane C.E."/>
            <person name="Keeling P.J."/>
            <person name="Gray M.W."/>
            <person name="Grigoriev I.V."/>
            <person name="Archibald J.M."/>
        </authorList>
    </citation>
    <scope>NUCLEOTIDE SEQUENCE</scope>
    <source>
        <strain evidence="4">CCMP2712</strain>
    </source>
</reference>
<dbReference type="SUPFAM" id="SSF50156">
    <property type="entry name" value="PDZ domain-like"/>
    <property type="match status" value="1"/>
</dbReference>
<protein>
    <recommendedName>
        <fullName evidence="1">PDZ domain-containing protein</fullName>
    </recommendedName>
</protein>
<keyword evidence="4" id="KW-1185">Reference proteome</keyword>
<dbReference type="AlphaFoldDB" id="L1IIE6"/>
<dbReference type="OrthoDB" id="4217619at2759"/>
<dbReference type="GeneID" id="17292698"/>
<dbReference type="InterPro" id="IPR001478">
    <property type="entry name" value="PDZ"/>
</dbReference>
<dbReference type="EMBL" id="JH993081">
    <property type="protein sequence ID" value="EKX36001.1"/>
    <property type="molecule type" value="Genomic_DNA"/>
</dbReference>
<dbReference type="EnsemblProtists" id="EKX36001">
    <property type="protein sequence ID" value="EKX36001"/>
    <property type="gene ID" value="GUITHDRAFT_146143"/>
</dbReference>
<evidence type="ECO:0000313" key="4">
    <source>
        <dbReference type="Proteomes" id="UP000011087"/>
    </source>
</evidence>
<evidence type="ECO:0000313" key="2">
    <source>
        <dbReference type="EMBL" id="EKX36001.1"/>
    </source>
</evidence>
<name>L1IIE6_GUITC</name>